<dbReference type="HAMAP" id="MF_00015">
    <property type="entry name" value="LexA"/>
    <property type="match status" value="1"/>
</dbReference>
<dbReference type="AlphaFoldDB" id="A0A0G0NDY1"/>
<evidence type="ECO:0000256" key="3">
    <source>
        <dbReference type="ARBA" id="ARBA00022705"/>
    </source>
</evidence>
<dbReference type="GO" id="GO:0006508">
    <property type="term" value="P:proteolysis"/>
    <property type="evidence" value="ECO:0007669"/>
    <property type="project" value="InterPro"/>
</dbReference>
<evidence type="ECO:0000256" key="11">
    <source>
        <dbReference type="ARBA" id="ARBA00023236"/>
    </source>
</evidence>
<keyword evidence="2 12" id="KW-0678">Repressor</keyword>
<dbReference type="EMBL" id="LBUZ01000013">
    <property type="protein sequence ID" value="KKQ75311.1"/>
    <property type="molecule type" value="Genomic_DNA"/>
</dbReference>
<dbReference type="Gene3D" id="1.10.10.10">
    <property type="entry name" value="Winged helix-like DNA-binding domain superfamily/Winged helix DNA-binding domain"/>
    <property type="match status" value="1"/>
</dbReference>
<dbReference type="GO" id="GO:0009432">
    <property type="term" value="P:SOS response"/>
    <property type="evidence" value="ECO:0007669"/>
    <property type="project" value="UniProtKB-UniRule"/>
</dbReference>
<dbReference type="SUPFAM" id="SSF51306">
    <property type="entry name" value="LexA/Signal peptidase"/>
    <property type="match status" value="1"/>
</dbReference>
<gene>
    <name evidence="12" type="primary">lexA</name>
    <name evidence="16" type="ORF">US96_C0013G0005</name>
</gene>
<evidence type="ECO:0000256" key="1">
    <source>
        <dbReference type="ARBA" id="ARBA00007484"/>
    </source>
</evidence>
<dbReference type="Gene3D" id="2.10.109.10">
    <property type="entry name" value="Umud Fragment, subunit A"/>
    <property type="match status" value="1"/>
</dbReference>
<keyword evidence="5 12" id="KW-0378">Hydrolase</keyword>
<keyword evidence="11 12" id="KW-0742">SOS response</keyword>
<dbReference type="FunFam" id="2.10.109.10:FF:000001">
    <property type="entry name" value="LexA repressor"/>
    <property type="match status" value="1"/>
</dbReference>
<evidence type="ECO:0000256" key="2">
    <source>
        <dbReference type="ARBA" id="ARBA00022491"/>
    </source>
</evidence>
<evidence type="ECO:0000256" key="8">
    <source>
        <dbReference type="ARBA" id="ARBA00023125"/>
    </source>
</evidence>
<feature type="domain" description="LexA repressor DNA-binding" evidence="15">
    <location>
        <begin position="7"/>
        <end position="65"/>
    </location>
</feature>
<comment type="catalytic activity">
    <reaction evidence="12">
        <text>Hydrolysis of Ala-|-Gly bond in repressor LexA.</text>
        <dbReference type="EC" id="3.4.21.88"/>
    </reaction>
</comment>
<dbReference type="InterPro" id="IPR036388">
    <property type="entry name" value="WH-like_DNA-bd_sf"/>
</dbReference>
<dbReference type="GO" id="GO:0045892">
    <property type="term" value="P:negative regulation of DNA-templated transcription"/>
    <property type="evidence" value="ECO:0007669"/>
    <property type="project" value="UniProtKB-UniRule"/>
</dbReference>
<keyword evidence="4 12" id="KW-0227">DNA damage</keyword>
<comment type="function">
    <text evidence="12">Represses a number of genes involved in the response to DNA damage (SOS response), including recA and lexA. In the presence of single-stranded DNA, RecA interacts with LexA causing an autocatalytic cleavage which disrupts the DNA-binding part of LexA, leading to derepression of the SOS regulon and eventually DNA repair.</text>
</comment>
<dbReference type="Proteomes" id="UP000034181">
    <property type="component" value="Unassembled WGS sequence"/>
</dbReference>
<evidence type="ECO:0000256" key="10">
    <source>
        <dbReference type="ARBA" id="ARBA00023204"/>
    </source>
</evidence>
<name>A0A0G0NDY1_9BACT</name>
<dbReference type="PATRIC" id="fig|1618569.3.peg.364"/>
<evidence type="ECO:0000256" key="5">
    <source>
        <dbReference type="ARBA" id="ARBA00022801"/>
    </source>
</evidence>
<evidence type="ECO:0000256" key="6">
    <source>
        <dbReference type="ARBA" id="ARBA00022813"/>
    </source>
</evidence>
<dbReference type="GO" id="GO:0003677">
    <property type="term" value="F:DNA binding"/>
    <property type="evidence" value="ECO:0007669"/>
    <property type="project" value="UniProtKB-UniRule"/>
</dbReference>
<sequence>MPGVLYRKEREVLEFLAQFQKTHGYSPTLSEISQATGHKSNSTVHTLIRTLVEKGYVQKVDGNTRVLKIIDEKAAAGLTGQLPSIELPLMGFIAAGKPLEPHTDPNATFQISASMISGKKTAYILQVKGDSMIEEGILDGDYVVIEKTEEANNGDIVVALVDDSLATLKKFYKEGDKVVLKPANSEMSPIYPNSLKIQGIAVGIVRRFKSF</sequence>
<feature type="DNA-binding region" description="H-T-H motif" evidence="12">
    <location>
        <begin position="29"/>
        <end position="49"/>
    </location>
</feature>
<accession>A0A0G0NDY1</accession>
<evidence type="ECO:0000256" key="4">
    <source>
        <dbReference type="ARBA" id="ARBA00022763"/>
    </source>
</evidence>
<evidence type="ECO:0000259" key="15">
    <source>
        <dbReference type="Pfam" id="PF01726"/>
    </source>
</evidence>
<protein>
    <recommendedName>
        <fullName evidence="12">LexA repressor</fullName>
        <ecNumber evidence="12">3.4.21.88</ecNumber>
    </recommendedName>
</protein>
<comment type="similarity">
    <text evidence="1 12 13">Belongs to the peptidase S24 family.</text>
</comment>
<dbReference type="SUPFAM" id="SSF46785">
    <property type="entry name" value="Winged helix' DNA-binding domain"/>
    <property type="match status" value="1"/>
</dbReference>
<keyword evidence="9 12" id="KW-0804">Transcription</keyword>
<reference evidence="16 17" key="1">
    <citation type="journal article" date="2015" name="Nature">
        <title>rRNA introns, odd ribosomes, and small enigmatic genomes across a large radiation of phyla.</title>
        <authorList>
            <person name="Brown C.T."/>
            <person name="Hug L.A."/>
            <person name="Thomas B.C."/>
            <person name="Sharon I."/>
            <person name="Castelle C.J."/>
            <person name="Singh A."/>
            <person name="Wilkins M.J."/>
            <person name="Williams K.H."/>
            <person name="Banfield J.F."/>
        </authorList>
    </citation>
    <scope>NUCLEOTIDE SEQUENCE [LARGE SCALE GENOMIC DNA]</scope>
</reference>
<dbReference type="InterPro" id="IPR039418">
    <property type="entry name" value="LexA-like"/>
</dbReference>
<evidence type="ECO:0000256" key="12">
    <source>
        <dbReference type="HAMAP-Rule" id="MF_00015"/>
    </source>
</evidence>
<feature type="domain" description="Peptidase S24/S26A/S26B/S26C" evidence="14">
    <location>
        <begin position="88"/>
        <end position="202"/>
    </location>
</feature>
<dbReference type="GO" id="GO:0006260">
    <property type="term" value="P:DNA replication"/>
    <property type="evidence" value="ECO:0007669"/>
    <property type="project" value="UniProtKB-UniRule"/>
</dbReference>
<evidence type="ECO:0000313" key="17">
    <source>
        <dbReference type="Proteomes" id="UP000034181"/>
    </source>
</evidence>
<keyword evidence="8 12" id="KW-0238">DNA-binding</keyword>
<evidence type="ECO:0000259" key="14">
    <source>
        <dbReference type="Pfam" id="PF00717"/>
    </source>
</evidence>
<dbReference type="EC" id="3.4.21.88" evidence="12"/>
<evidence type="ECO:0000313" key="16">
    <source>
        <dbReference type="EMBL" id="KKQ75311.1"/>
    </source>
</evidence>
<dbReference type="InterPro" id="IPR050077">
    <property type="entry name" value="LexA_repressor"/>
</dbReference>
<dbReference type="PANTHER" id="PTHR33516:SF2">
    <property type="entry name" value="LEXA REPRESSOR-RELATED"/>
    <property type="match status" value="1"/>
</dbReference>
<comment type="subunit">
    <text evidence="12">Homodimer.</text>
</comment>
<keyword evidence="3 12" id="KW-0235">DNA replication</keyword>
<keyword evidence="6 12" id="KW-0068">Autocatalytic cleavage</keyword>
<keyword evidence="10 12" id="KW-0234">DNA repair</keyword>
<evidence type="ECO:0000256" key="9">
    <source>
        <dbReference type="ARBA" id="ARBA00023163"/>
    </source>
</evidence>
<organism evidence="16 17">
    <name type="scientific">Candidatus Woesebacteria bacterium GW2011_GWB1_38_5b</name>
    <dbReference type="NCBI Taxonomy" id="1618569"/>
    <lineage>
        <taxon>Bacteria</taxon>
        <taxon>Candidatus Woeseibacteriota</taxon>
    </lineage>
</organism>
<evidence type="ECO:0000256" key="7">
    <source>
        <dbReference type="ARBA" id="ARBA00023015"/>
    </source>
</evidence>
<dbReference type="PRINTS" id="PR00726">
    <property type="entry name" value="LEXASERPTASE"/>
</dbReference>
<dbReference type="InterPro" id="IPR036286">
    <property type="entry name" value="LexA/Signal_pep-like_sf"/>
</dbReference>
<proteinExistence type="inferred from homology"/>
<feature type="active site" description="For autocatalytic cleavage activity" evidence="12">
    <location>
        <position position="169"/>
    </location>
</feature>
<dbReference type="InterPro" id="IPR006199">
    <property type="entry name" value="LexA_DNA-bd_dom"/>
</dbReference>
<evidence type="ECO:0000256" key="13">
    <source>
        <dbReference type="RuleBase" id="RU003991"/>
    </source>
</evidence>
<feature type="site" description="Cleavage; by autolysis" evidence="12">
    <location>
        <begin position="95"/>
        <end position="96"/>
    </location>
</feature>
<dbReference type="GO" id="GO:0006281">
    <property type="term" value="P:DNA repair"/>
    <property type="evidence" value="ECO:0007669"/>
    <property type="project" value="UniProtKB-UniRule"/>
</dbReference>
<dbReference type="GO" id="GO:0004252">
    <property type="term" value="F:serine-type endopeptidase activity"/>
    <property type="evidence" value="ECO:0007669"/>
    <property type="project" value="UniProtKB-UniRule"/>
</dbReference>
<keyword evidence="7 12" id="KW-0805">Transcription regulation</keyword>
<dbReference type="InterPro" id="IPR006200">
    <property type="entry name" value="LexA"/>
</dbReference>
<dbReference type="Pfam" id="PF00717">
    <property type="entry name" value="Peptidase_S24"/>
    <property type="match status" value="1"/>
</dbReference>
<dbReference type="PANTHER" id="PTHR33516">
    <property type="entry name" value="LEXA REPRESSOR"/>
    <property type="match status" value="1"/>
</dbReference>
<dbReference type="CDD" id="cd06529">
    <property type="entry name" value="S24_LexA-like"/>
    <property type="match status" value="1"/>
</dbReference>
<feature type="active site" description="For autocatalytic cleavage activity" evidence="12">
    <location>
        <position position="131"/>
    </location>
</feature>
<dbReference type="Pfam" id="PF01726">
    <property type="entry name" value="LexA_DNA_bind"/>
    <property type="match status" value="1"/>
</dbReference>
<comment type="caution">
    <text evidence="16">The sequence shown here is derived from an EMBL/GenBank/DDBJ whole genome shotgun (WGS) entry which is preliminary data.</text>
</comment>
<dbReference type="InterPro" id="IPR006197">
    <property type="entry name" value="Peptidase_S24_LexA"/>
</dbReference>
<dbReference type="InterPro" id="IPR015927">
    <property type="entry name" value="Peptidase_S24_S26A/B/C"/>
</dbReference>
<dbReference type="NCBIfam" id="TIGR00498">
    <property type="entry name" value="lexA"/>
    <property type="match status" value="1"/>
</dbReference>
<dbReference type="InterPro" id="IPR036390">
    <property type="entry name" value="WH_DNA-bd_sf"/>
</dbReference>